<accession>A0ACC0D3S7</accession>
<dbReference type="EMBL" id="MU394309">
    <property type="protein sequence ID" value="KAI6087284.1"/>
    <property type="molecule type" value="Genomic_DNA"/>
</dbReference>
<organism evidence="1 2">
    <name type="scientific">Hypoxylon rubiginosum</name>
    <dbReference type="NCBI Taxonomy" id="110542"/>
    <lineage>
        <taxon>Eukaryota</taxon>
        <taxon>Fungi</taxon>
        <taxon>Dikarya</taxon>
        <taxon>Ascomycota</taxon>
        <taxon>Pezizomycotina</taxon>
        <taxon>Sordariomycetes</taxon>
        <taxon>Xylariomycetidae</taxon>
        <taxon>Xylariales</taxon>
        <taxon>Hypoxylaceae</taxon>
        <taxon>Hypoxylon</taxon>
    </lineage>
</organism>
<reference evidence="1 2" key="1">
    <citation type="journal article" date="2022" name="New Phytol.">
        <title>Ecological generalism drives hyperdiversity of secondary metabolite gene clusters in xylarialean endophytes.</title>
        <authorList>
            <person name="Franco M.E.E."/>
            <person name="Wisecaver J.H."/>
            <person name="Arnold A.E."/>
            <person name="Ju Y.M."/>
            <person name="Slot J.C."/>
            <person name="Ahrendt S."/>
            <person name="Moore L.P."/>
            <person name="Eastman K.E."/>
            <person name="Scott K."/>
            <person name="Konkel Z."/>
            <person name="Mondo S.J."/>
            <person name="Kuo A."/>
            <person name="Hayes R.D."/>
            <person name="Haridas S."/>
            <person name="Andreopoulos B."/>
            <person name="Riley R."/>
            <person name="LaButti K."/>
            <person name="Pangilinan J."/>
            <person name="Lipzen A."/>
            <person name="Amirebrahimi M."/>
            <person name="Yan J."/>
            <person name="Adam C."/>
            <person name="Keymanesh K."/>
            <person name="Ng V."/>
            <person name="Louie K."/>
            <person name="Northen T."/>
            <person name="Drula E."/>
            <person name="Henrissat B."/>
            <person name="Hsieh H.M."/>
            <person name="Youens-Clark K."/>
            <person name="Lutzoni F."/>
            <person name="Miadlikowska J."/>
            <person name="Eastwood D.C."/>
            <person name="Hamelin R.C."/>
            <person name="Grigoriev I.V."/>
            <person name="U'Ren J.M."/>
        </authorList>
    </citation>
    <scope>NUCLEOTIDE SEQUENCE [LARGE SCALE GENOMIC DNA]</scope>
    <source>
        <strain evidence="1 2">ER1909</strain>
    </source>
</reference>
<evidence type="ECO:0000313" key="1">
    <source>
        <dbReference type="EMBL" id="KAI6087284.1"/>
    </source>
</evidence>
<comment type="caution">
    <text evidence="1">The sequence shown here is derived from an EMBL/GenBank/DDBJ whole genome shotgun (WGS) entry which is preliminary data.</text>
</comment>
<gene>
    <name evidence="1" type="ORF">F4821DRAFT_117088</name>
</gene>
<sequence>MENIRIAVVGLGPAGLTALKSLREEGFDAIGFERRDSFGGLWSFSGNTTFTSALDETVCNVSKFVSGFSDFPIDKDYPPYPTSRQVAEYFNSYARHFNLQDHVRFRTTVKRVIRNTSGSAWDVHITNSDDEAVLSFDKVVFGHGCESVPIWPPMPNRRKFKGTVMHSQAYRSPEIFRDKRVLVVGIGNTACEISLSLRRHTAKLYQGYRRGRIMVSRYLDNGIPMDTQLSWSTMRLKYFLDDKLPWLMIPLADKMLTDKMISDAARFESQTSDISRNERLKRAGRRVRDDWRLLPGPSMAHTHPAVQEDFIPALHEGAIIPVQGFKDFAGDYQVMLLDNTIIEVDAVIFCTGYDLDFSIMPELDMDGAGGLPLQTAGDAYREELNDRDNLKNANQEHKSKPHLPRLFQMILPPKWASSIAFLSWMAPQENVWCVCELASMAVAQIWAAEAANSVTERSHVGGDRSPALLPSVDEMNAQVDAYHIWWRGEWQKNNSMRSGYVRAYSFYRFLHDAAGTGLYDNLDHMFSGRGWGLWWYDRELWTWLAKGPMNSYSWRLFETNPKGIPGCGRRTWAGARKALEESYEEYEEFKRQVEARHGPYAIGNTGSKTSSQACRR</sequence>
<name>A0ACC0D3S7_9PEZI</name>
<evidence type="ECO:0000313" key="2">
    <source>
        <dbReference type="Proteomes" id="UP001497680"/>
    </source>
</evidence>
<keyword evidence="2" id="KW-1185">Reference proteome</keyword>
<protein>
    <submittedName>
        <fullName evidence="1">FAD/NAD(P)-binding domain-containing protein</fullName>
    </submittedName>
</protein>
<proteinExistence type="predicted"/>
<dbReference type="Proteomes" id="UP001497680">
    <property type="component" value="Unassembled WGS sequence"/>
</dbReference>